<dbReference type="SUPFAM" id="SSF48452">
    <property type="entry name" value="TPR-like"/>
    <property type="match status" value="1"/>
</dbReference>
<comment type="caution">
    <text evidence="2">The sequence shown here is derived from an EMBL/GenBank/DDBJ whole genome shotgun (WGS) entry which is preliminary data.</text>
</comment>
<reference evidence="2 3" key="1">
    <citation type="submission" date="2022-10" db="EMBL/GenBank/DDBJ databases">
        <title>Luteolibacter arcticus strain CCTCC AB 2014275, whole genome shotgun sequencing project.</title>
        <authorList>
            <person name="Zhao G."/>
            <person name="Shen L."/>
        </authorList>
    </citation>
    <scope>NUCLEOTIDE SEQUENCE [LARGE SCALE GENOMIC DNA]</scope>
    <source>
        <strain evidence="2 3">CCTCC AB 2014275</strain>
    </source>
</reference>
<accession>A0ABT3GMT4</accession>
<dbReference type="InterPro" id="IPR026634">
    <property type="entry name" value="TPST-like"/>
</dbReference>
<dbReference type="Gene3D" id="3.40.50.300">
    <property type="entry name" value="P-loop containing nucleotide triphosphate hydrolases"/>
    <property type="match status" value="1"/>
</dbReference>
<organism evidence="2 3">
    <name type="scientific">Luteolibacter arcticus</name>
    <dbReference type="NCBI Taxonomy" id="1581411"/>
    <lineage>
        <taxon>Bacteria</taxon>
        <taxon>Pseudomonadati</taxon>
        <taxon>Verrucomicrobiota</taxon>
        <taxon>Verrucomicrobiia</taxon>
        <taxon>Verrucomicrobiales</taxon>
        <taxon>Verrucomicrobiaceae</taxon>
        <taxon>Luteolibacter</taxon>
    </lineage>
</organism>
<dbReference type="InterPro" id="IPR011990">
    <property type="entry name" value="TPR-like_helical_dom_sf"/>
</dbReference>
<protein>
    <submittedName>
        <fullName evidence="2">Sulfotransferase</fullName>
    </submittedName>
</protein>
<evidence type="ECO:0000256" key="1">
    <source>
        <dbReference type="ARBA" id="ARBA00022679"/>
    </source>
</evidence>
<keyword evidence="1" id="KW-0808">Transferase</keyword>
<dbReference type="EMBL" id="JAPDDT010000010">
    <property type="protein sequence ID" value="MCW1924813.1"/>
    <property type="molecule type" value="Genomic_DNA"/>
</dbReference>
<dbReference type="Gene3D" id="1.25.40.10">
    <property type="entry name" value="Tetratricopeptide repeat domain"/>
    <property type="match status" value="1"/>
</dbReference>
<gene>
    <name evidence="2" type="ORF">OKA05_19775</name>
</gene>
<dbReference type="PANTHER" id="PTHR12788:SF10">
    <property type="entry name" value="PROTEIN-TYROSINE SULFOTRANSFERASE"/>
    <property type="match status" value="1"/>
</dbReference>
<sequence>MNRKAVQLWERRDHDGALREFRQLALRTRTAVAWVDYAKALALTWQGCRAAEAFGTARRVGPAAAVDQAAANCLLGMRRYDLALEFLERVRAAGQAQAPHIAGLVVALDRAGRTDEAQEMLTEGLQRFGPLPELQLLRAKLMSRRAENAEESLTALELLLERGASDDSMASAVHYARAACCQKLGRFAEVFPALRLAKQPLLAAHRATLEQSTRSLDGLLEQVRTLTRENLRSWRERQGSSAQSLGLITGFPRSGTTLLEVILGSHERVVVSSEAPVFSDFIIAPQWDSHRAGPPDWSEPPQSKRLAERYWRLHEGNVGPLGDRVLIDKNPALTPLLGHFLNVLPEGRVLFCLREPKDVLLSCFMQELPVNNVSVHFLEWGQSWHCFSRCMEIWLRLRDLLDEGFLEIRYERLVADHGEVAREVLDFLGLPESPQVADYRLRAAERGVYSPTYAEVREPVQAGAVGRWTRHPEQFGIPDGVPLDSPLGRELGY</sequence>
<dbReference type="InterPro" id="IPR027417">
    <property type="entry name" value="P-loop_NTPase"/>
</dbReference>
<keyword evidence="3" id="KW-1185">Reference proteome</keyword>
<dbReference type="Pfam" id="PF13469">
    <property type="entry name" value="Sulfotransfer_3"/>
    <property type="match status" value="1"/>
</dbReference>
<dbReference type="Proteomes" id="UP001320876">
    <property type="component" value="Unassembled WGS sequence"/>
</dbReference>
<name>A0ABT3GMT4_9BACT</name>
<dbReference type="PANTHER" id="PTHR12788">
    <property type="entry name" value="PROTEIN-TYROSINE SULFOTRANSFERASE 2"/>
    <property type="match status" value="1"/>
</dbReference>
<evidence type="ECO:0000313" key="3">
    <source>
        <dbReference type="Proteomes" id="UP001320876"/>
    </source>
</evidence>
<evidence type="ECO:0000313" key="2">
    <source>
        <dbReference type="EMBL" id="MCW1924813.1"/>
    </source>
</evidence>
<dbReference type="RefSeq" id="WP_264488922.1">
    <property type="nucleotide sequence ID" value="NZ_JAPDDT010000010.1"/>
</dbReference>
<dbReference type="SUPFAM" id="SSF52540">
    <property type="entry name" value="P-loop containing nucleoside triphosphate hydrolases"/>
    <property type="match status" value="1"/>
</dbReference>
<proteinExistence type="predicted"/>